<organism evidence="1">
    <name type="scientific">Arundo donax</name>
    <name type="common">Giant reed</name>
    <name type="synonym">Donax arundinaceus</name>
    <dbReference type="NCBI Taxonomy" id="35708"/>
    <lineage>
        <taxon>Eukaryota</taxon>
        <taxon>Viridiplantae</taxon>
        <taxon>Streptophyta</taxon>
        <taxon>Embryophyta</taxon>
        <taxon>Tracheophyta</taxon>
        <taxon>Spermatophyta</taxon>
        <taxon>Magnoliopsida</taxon>
        <taxon>Liliopsida</taxon>
        <taxon>Poales</taxon>
        <taxon>Poaceae</taxon>
        <taxon>PACMAD clade</taxon>
        <taxon>Arundinoideae</taxon>
        <taxon>Arundineae</taxon>
        <taxon>Arundo</taxon>
    </lineage>
</organism>
<evidence type="ECO:0000313" key="1">
    <source>
        <dbReference type="EMBL" id="JAD78735.1"/>
    </source>
</evidence>
<reference evidence="1" key="2">
    <citation type="journal article" date="2015" name="Data Brief">
        <title>Shoot transcriptome of the giant reed, Arundo donax.</title>
        <authorList>
            <person name="Barrero R.A."/>
            <person name="Guerrero F.D."/>
            <person name="Moolhuijzen P."/>
            <person name="Goolsby J.A."/>
            <person name="Tidwell J."/>
            <person name="Bellgard S.E."/>
            <person name="Bellgard M.I."/>
        </authorList>
    </citation>
    <scope>NUCLEOTIDE SEQUENCE</scope>
    <source>
        <tissue evidence="1">Shoot tissue taken approximately 20 cm above the soil surface</tissue>
    </source>
</reference>
<dbReference type="EMBL" id="GBRH01219160">
    <property type="protein sequence ID" value="JAD78735.1"/>
    <property type="molecule type" value="Transcribed_RNA"/>
</dbReference>
<reference evidence="1" key="1">
    <citation type="submission" date="2014-09" db="EMBL/GenBank/DDBJ databases">
        <authorList>
            <person name="Magalhaes I.L.F."/>
            <person name="Oliveira U."/>
            <person name="Santos F.R."/>
            <person name="Vidigal T.H.D.A."/>
            <person name="Brescovit A.D."/>
            <person name="Santos A.J."/>
        </authorList>
    </citation>
    <scope>NUCLEOTIDE SEQUENCE</scope>
    <source>
        <tissue evidence="1">Shoot tissue taken approximately 20 cm above the soil surface</tissue>
    </source>
</reference>
<dbReference type="AlphaFoldDB" id="A0A0A9CZC8"/>
<protein>
    <submittedName>
        <fullName evidence="1">Uncharacterized protein</fullName>
    </submittedName>
</protein>
<name>A0A0A9CZC8_ARUDO</name>
<sequence>MSLWCECTQKTNLSRSYGIELGPSFLLNIMTCRSHRVREKK</sequence>
<accession>A0A0A9CZC8</accession>
<proteinExistence type="predicted"/>